<dbReference type="GO" id="GO:0050501">
    <property type="term" value="F:hyaluronan synthase activity"/>
    <property type="evidence" value="ECO:0007669"/>
    <property type="project" value="TreeGrafter"/>
</dbReference>
<evidence type="ECO:0000256" key="2">
    <source>
        <dbReference type="ARBA" id="ARBA00022475"/>
    </source>
</evidence>
<dbReference type="PANTHER" id="PTHR22913:SF12">
    <property type="entry name" value="MANNURONAN SYNTHASE"/>
    <property type="match status" value="1"/>
</dbReference>
<protein>
    <submittedName>
        <fullName evidence="7">Glycosyltransferase</fullName>
    </submittedName>
</protein>
<organism evidence="7">
    <name type="scientific">mine drainage metagenome</name>
    <dbReference type="NCBI Taxonomy" id="410659"/>
    <lineage>
        <taxon>unclassified sequences</taxon>
        <taxon>metagenomes</taxon>
        <taxon>ecological metagenomes</taxon>
    </lineage>
</organism>
<dbReference type="InterPro" id="IPR029044">
    <property type="entry name" value="Nucleotide-diphossugar_trans"/>
</dbReference>
<feature type="transmembrane region" description="Helical" evidence="6">
    <location>
        <begin position="6"/>
        <end position="23"/>
    </location>
</feature>
<evidence type="ECO:0000256" key="3">
    <source>
        <dbReference type="ARBA" id="ARBA00022676"/>
    </source>
</evidence>
<comment type="subcellular location">
    <subcellularLocation>
        <location evidence="1">Cell membrane</location>
    </subcellularLocation>
</comment>
<dbReference type="SUPFAM" id="SSF53448">
    <property type="entry name" value="Nucleotide-diphospho-sugar transferases"/>
    <property type="match status" value="1"/>
</dbReference>
<dbReference type="Pfam" id="PF13641">
    <property type="entry name" value="Glyco_tranf_2_3"/>
    <property type="match status" value="1"/>
</dbReference>
<dbReference type="EMBL" id="AUZZ01001144">
    <property type="protein sequence ID" value="EQD65531.1"/>
    <property type="molecule type" value="Genomic_DNA"/>
</dbReference>
<accession>T1AY42</accession>
<proteinExistence type="predicted"/>
<feature type="transmembrane region" description="Helical" evidence="6">
    <location>
        <begin position="294"/>
        <end position="315"/>
    </location>
</feature>
<dbReference type="GO" id="GO:0085029">
    <property type="term" value="P:extracellular matrix assembly"/>
    <property type="evidence" value="ECO:0007669"/>
    <property type="project" value="TreeGrafter"/>
</dbReference>
<keyword evidence="3" id="KW-0328">Glycosyltransferase</keyword>
<dbReference type="Gene3D" id="3.90.550.10">
    <property type="entry name" value="Spore Coat Polysaccharide Biosynthesis Protein SpsA, Chain A"/>
    <property type="match status" value="1"/>
</dbReference>
<evidence type="ECO:0000256" key="5">
    <source>
        <dbReference type="ARBA" id="ARBA00023136"/>
    </source>
</evidence>
<gene>
    <name evidence="7" type="ORF">B2A_01570</name>
</gene>
<name>T1AY42_9ZZZZ</name>
<evidence type="ECO:0000256" key="1">
    <source>
        <dbReference type="ARBA" id="ARBA00004236"/>
    </source>
</evidence>
<keyword evidence="4 7" id="KW-0808">Transferase</keyword>
<dbReference type="GO" id="GO:0030213">
    <property type="term" value="P:hyaluronan biosynthetic process"/>
    <property type="evidence" value="ECO:0007669"/>
    <property type="project" value="TreeGrafter"/>
</dbReference>
<keyword evidence="6" id="KW-1133">Transmembrane helix</keyword>
<evidence type="ECO:0000256" key="6">
    <source>
        <dbReference type="SAM" id="Phobius"/>
    </source>
</evidence>
<dbReference type="GO" id="GO:0005886">
    <property type="term" value="C:plasma membrane"/>
    <property type="evidence" value="ECO:0007669"/>
    <property type="project" value="UniProtKB-SubCell"/>
</dbReference>
<comment type="caution">
    <text evidence="7">The sequence shown here is derived from an EMBL/GenBank/DDBJ whole genome shotgun (WGS) entry which is preliminary data.</text>
</comment>
<feature type="transmembrane region" description="Helical" evidence="6">
    <location>
        <begin position="377"/>
        <end position="400"/>
    </location>
</feature>
<keyword evidence="2" id="KW-1003">Cell membrane</keyword>
<feature type="transmembrane region" description="Helical" evidence="6">
    <location>
        <begin position="353"/>
        <end position="370"/>
    </location>
</feature>
<reference evidence="7" key="2">
    <citation type="journal article" date="2014" name="ISME J.">
        <title>Microbial stratification in low pH oxic and suboxic macroscopic growths along an acid mine drainage.</title>
        <authorList>
            <person name="Mendez-Garcia C."/>
            <person name="Mesa V."/>
            <person name="Sprenger R.R."/>
            <person name="Richter M."/>
            <person name="Diez M.S."/>
            <person name="Solano J."/>
            <person name="Bargiela R."/>
            <person name="Golyshina O.V."/>
            <person name="Manteca A."/>
            <person name="Ramos J.L."/>
            <person name="Gallego J.R."/>
            <person name="Llorente I."/>
            <person name="Martins Dos Santos V.A."/>
            <person name="Jensen O.N."/>
            <person name="Pelaez A.I."/>
            <person name="Sanchez J."/>
            <person name="Ferrer M."/>
        </authorList>
    </citation>
    <scope>NUCLEOTIDE SEQUENCE</scope>
</reference>
<keyword evidence="6" id="KW-0812">Transmembrane</keyword>
<reference evidence="7" key="1">
    <citation type="submission" date="2013-08" db="EMBL/GenBank/DDBJ databases">
        <authorList>
            <person name="Mendez C."/>
            <person name="Richter M."/>
            <person name="Ferrer M."/>
            <person name="Sanchez J."/>
        </authorList>
    </citation>
    <scope>NUCLEOTIDE SEQUENCE</scope>
</reference>
<evidence type="ECO:0000256" key="4">
    <source>
        <dbReference type="ARBA" id="ARBA00022679"/>
    </source>
</evidence>
<keyword evidence="5 6" id="KW-0472">Membrane</keyword>
<dbReference type="PANTHER" id="PTHR22913">
    <property type="entry name" value="HYALURONAN SYNTHASE"/>
    <property type="match status" value="1"/>
</dbReference>
<dbReference type="AlphaFoldDB" id="T1AY42"/>
<sequence length="408" mass="46852">MLLYAYIILFSILFGFVSLIYYISNARRSMTYKVRGGNIAGDIKDVTILVPVYNENPKLFEKCISSISKQGCPFIVVGDSSMEPYNSITRHYHGAFIYSKIRGGKRRALSLGMEHVDTKYVMFVDSDTSIPKYAARNMLSKFNDGVGGVGSSISIRLTSNWISYASEFFEKLKEITFRAMAKSGAVMVLDGRCCMYRTDLVSGFMASDEYKNYSLLGIKSGLSDDRHITSHVLNLGYKTAIDYSVMVKTESQKTLRMFIKQMVRWTRAGYMYFFDEFLHMRYLKRGPFYTFEMLYMYALPVVTILLAVSRVYLYMFHGINTMVSRDLLLAFNLITMNFSRIHLLTILYYTMQALDLVGVAVFGIALSLRVKKRKKKIFAYGGIAMLIILFATFYGLLTIWKQNDWLTR</sequence>
<evidence type="ECO:0000313" key="7">
    <source>
        <dbReference type="EMBL" id="EQD65531.1"/>
    </source>
</evidence>